<feature type="non-terminal residue" evidence="11">
    <location>
        <position position="1"/>
    </location>
</feature>
<keyword evidence="7" id="KW-0472">Membrane</keyword>
<feature type="domain" description="Cadherin" evidence="10">
    <location>
        <begin position="366"/>
        <end position="466"/>
    </location>
</feature>
<dbReference type="PROSITE" id="PS50268">
    <property type="entry name" value="CADHERIN_2"/>
    <property type="match status" value="7"/>
</dbReference>
<comment type="subcellular location">
    <subcellularLocation>
        <location evidence="1">Membrane</location>
    </subcellularLocation>
</comment>
<feature type="domain" description="Cadherin" evidence="10">
    <location>
        <begin position="686"/>
        <end position="782"/>
    </location>
</feature>
<dbReference type="GO" id="GO:0007156">
    <property type="term" value="P:homophilic cell adhesion via plasma membrane adhesion molecules"/>
    <property type="evidence" value="ECO:0007669"/>
    <property type="project" value="InterPro"/>
</dbReference>
<dbReference type="GO" id="GO:0005509">
    <property type="term" value="F:calcium ion binding"/>
    <property type="evidence" value="ECO:0007669"/>
    <property type="project" value="UniProtKB-UniRule"/>
</dbReference>
<name>A0A267GG41_9PLAT</name>
<sequence>TDLDRKSELRRSSSVYARVRVAPARAPLFPAPAYSASISESAPAGSEVVQLTAWAAKGGGAVVIFTLRSTGGAAEKGGFAGALLLFQLDCQTGVLRTADKLDYETAKVHHLVVRATDPTSGTYSEVPVTVRVLDENDESPKFTAASLEVTVSELEDPRLRRPLLTASAADPDTGDGGRVTFAIKPDSGSGENSSSSADLFEVDSTTGVLRLRQKLDREAAALHRLRLVARDSHPTSPRSSLVPLTVRVADFNDNPPRFRRGDNLTRLFRINADLPPGSFVAKVTALDADSAEQPALRYWLAPDFGARQFRMDERRGVLRYRPRGAAVGRYNLVAMVTDSVHWDRLELTVEILPSATGGFERPLRCARRLFHARVEENRPAGQQLLQIQVDNQDQLDVDFQLLNDRASSTFSLNSSSGWLATKGALDREVSSGFGFEVRVADLAGRRYADCSVQIDIAGVNDNRPGFEFADEEVAIAAGAPVGTEVVRARATDPDDPMRPVDDYRLDEVLPEESRKLFAVNASTGVVTIATAVDAVSEHRLTIVARDWQPPHLEARLRLTVLALPPTSPRLNVACRPVLGVDAKPRPLADCRATLGDQPFVDFVADLAEFSPASPPTWRPATAAALTVQGDRLLLTATPLLSPERLFRGALQLAVTVRAAELRPPRTIRRRLSLPVDGLPSPPPVFEAVEYRVHLSEAAPPGTSVVRVRADGSDFVAYSIEPAVEFRIDSSTGHVTSAAPLDREARPTHRLTLRAADAATGAIGPSASLVVDLVDVNDEPPRWLGAAEASSSVSEAAPVGTEVARLRLSDADVASADAAVRFHFVNAANDTDDPSEWFDILPDGRLVLAGPLDREARPVFELLILASDGRFTTHKPFRQRVVVNDVNDNPPRCRSDSLLVDMSEAAPLNATVAWVAAEDADDPASGFGRLVFKIVESDAGAIGKFGVDSDSGRVALMGRLDREIRDRHELTVAASDGEFSCRTRLTVRVIDFNDCPPVFTAWELRPVPEDLPAGSLIGKVHAEDCDIGESAEIEKLVDLPLIYLGEEVDLPLIYLGEEVDLPLIYLEEEVDLPLIYLGEE</sequence>
<feature type="domain" description="Cadherin" evidence="10">
    <location>
        <begin position="784"/>
        <end position="892"/>
    </location>
</feature>
<keyword evidence="3" id="KW-0677">Repeat</keyword>
<dbReference type="EMBL" id="NIVC01000386">
    <property type="protein sequence ID" value="PAA84182.1"/>
    <property type="molecule type" value="Genomic_DNA"/>
</dbReference>
<dbReference type="Gene3D" id="2.60.40.60">
    <property type="entry name" value="Cadherins"/>
    <property type="match status" value="8"/>
</dbReference>
<evidence type="ECO:0000256" key="6">
    <source>
        <dbReference type="ARBA" id="ARBA00022989"/>
    </source>
</evidence>
<accession>A0A267GG41</accession>
<dbReference type="InterPro" id="IPR020894">
    <property type="entry name" value="Cadherin_CS"/>
</dbReference>
<dbReference type="SMART" id="SM00112">
    <property type="entry name" value="CA"/>
    <property type="match status" value="8"/>
</dbReference>
<dbReference type="STRING" id="282301.A0A267GG41"/>
<dbReference type="InterPro" id="IPR015919">
    <property type="entry name" value="Cadherin-like_sf"/>
</dbReference>
<evidence type="ECO:0000256" key="7">
    <source>
        <dbReference type="ARBA" id="ARBA00023136"/>
    </source>
</evidence>
<keyword evidence="2" id="KW-0812">Transmembrane</keyword>
<dbReference type="Pfam" id="PF00028">
    <property type="entry name" value="Cadherin"/>
    <property type="match status" value="7"/>
</dbReference>
<keyword evidence="5" id="KW-0130">Cell adhesion</keyword>
<dbReference type="GO" id="GO:0005886">
    <property type="term" value="C:plasma membrane"/>
    <property type="evidence" value="ECO:0007669"/>
    <property type="project" value="InterPro"/>
</dbReference>
<evidence type="ECO:0000256" key="4">
    <source>
        <dbReference type="ARBA" id="ARBA00022837"/>
    </source>
</evidence>
<evidence type="ECO:0000256" key="2">
    <source>
        <dbReference type="ARBA" id="ARBA00022692"/>
    </source>
</evidence>
<dbReference type="InterPro" id="IPR002126">
    <property type="entry name" value="Cadherin-like_dom"/>
</dbReference>
<keyword evidence="6" id="KW-1133">Transmembrane helix</keyword>
<feature type="domain" description="Cadherin" evidence="10">
    <location>
        <begin position="30"/>
        <end position="142"/>
    </location>
</feature>
<dbReference type="InterPro" id="IPR050971">
    <property type="entry name" value="Cadherin-domain_protein"/>
</dbReference>
<feature type="domain" description="Cadherin" evidence="10">
    <location>
        <begin position="467"/>
        <end position="578"/>
    </location>
</feature>
<evidence type="ECO:0000256" key="9">
    <source>
        <dbReference type="SAM" id="MobiDB-lite"/>
    </source>
</evidence>
<feature type="domain" description="Cadherin" evidence="10">
    <location>
        <begin position="893"/>
        <end position="998"/>
    </location>
</feature>
<feature type="domain" description="Cadherin" evidence="10">
    <location>
        <begin position="143"/>
        <end position="258"/>
    </location>
</feature>
<dbReference type="FunFam" id="2.60.40.60:FF:000092">
    <property type="entry name" value="Protocadherin 8"/>
    <property type="match status" value="1"/>
</dbReference>
<dbReference type="PANTHER" id="PTHR24025:SF23">
    <property type="entry name" value="NEURAL-CADHERIN"/>
    <property type="match status" value="1"/>
</dbReference>
<feature type="region of interest" description="Disordered" evidence="9">
    <location>
        <begin position="166"/>
        <end position="197"/>
    </location>
</feature>
<protein>
    <recommendedName>
        <fullName evidence="10">Cadherin domain-containing protein</fullName>
    </recommendedName>
</protein>
<dbReference type="AlphaFoldDB" id="A0A267GG41"/>
<dbReference type="PROSITE" id="PS00232">
    <property type="entry name" value="CADHERIN_1"/>
    <property type="match status" value="1"/>
</dbReference>
<gene>
    <name evidence="11" type="ORF">BOX15_Mlig032860g1</name>
</gene>
<evidence type="ECO:0000313" key="11">
    <source>
        <dbReference type="EMBL" id="PAA84182.1"/>
    </source>
</evidence>
<evidence type="ECO:0000259" key="10">
    <source>
        <dbReference type="PROSITE" id="PS50268"/>
    </source>
</evidence>
<organism evidence="11 12">
    <name type="scientific">Macrostomum lignano</name>
    <dbReference type="NCBI Taxonomy" id="282301"/>
    <lineage>
        <taxon>Eukaryota</taxon>
        <taxon>Metazoa</taxon>
        <taxon>Spiralia</taxon>
        <taxon>Lophotrochozoa</taxon>
        <taxon>Platyhelminthes</taxon>
        <taxon>Rhabditophora</taxon>
        <taxon>Macrostomorpha</taxon>
        <taxon>Macrostomida</taxon>
        <taxon>Macrostomidae</taxon>
        <taxon>Macrostomum</taxon>
    </lineage>
</organism>
<dbReference type="GO" id="GO:0005911">
    <property type="term" value="C:cell-cell junction"/>
    <property type="evidence" value="ECO:0007669"/>
    <property type="project" value="TreeGrafter"/>
</dbReference>
<dbReference type="CDD" id="cd11304">
    <property type="entry name" value="Cadherin_repeat"/>
    <property type="match status" value="9"/>
</dbReference>
<evidence type="ECO:0000313" key="12">
    <source>
        <dbReference type="Proteomes" id="UP000215902"/>
    </source>
</evidence>
<reference evidence="11 12" key="1">
    <citation type="submission" date="2017-06" db="EMBL/GenBank/DDBJ databases">
        <title>A platform for efficient transgenesis in Macrostomum lignano, a flatworm model organism for stem cell research.</title>
        <authorList>
            <person name="Berezikov E."/>
        </authorList>
    </citation>
    <scope>NUCLEOTIDE SEQUENCE [LARGE SCALE GENOMIC DNA]</scope>
    <source>
        <strain evidence="11">DV1</strain>
        <tissue evidence="11">Whole organism</tissue>
    </source>
</reference>
<evidence type="ECO:0000256" key="3">
    <source>
        <dbReference type="ARBA" id="ARBA00022737"/>
    </source>
</evidence>
<dbReference type="SUPFAM" id="SSF49313">
    <property type="entry name" value="Cadherin-like"/>
    <property type="match status" value="9"/>
</dbReference>
<evidence type="ECO:0000256" key="5">
    <source>
        <dbReference type="ARBA" id="ARBA00022889"/>
    </source>
</evidence>
<keyword evidence="12" id="KW-1185">Reference proteome</keyword>
<evidence type="ECO:0000256" key="1">
    <source>
        <dbReference type="ARBA" id="ARBA00004370"/>
    </source>
</evidence>
<evidence type="ECO:0000256" key="8">
    <source>
        <dbReference type="PROSITE-ProRule" id="PRU00043"/>
    </source>
</evidence>
<feature type="compositionally biased region" description="Low complexity" evidence="9">
    <location>
        <begin position="187"/>
        <end position="196"/>
    </location>
</feature>
<dbReference type="PRINTS" id="PR00205">
    <property type="entry name" value="CADHERIN"/>
</dbReference>
<keyword evidence="4 8" id="KW-0106">Calcium</keyword>
<feature type="non-terminal residue" evidence="11">
    <location>
        <position position="1079"/>
    </location>
</feature>
<dbReference type="PANTHER" id="PTHR24025">
    <property type="entry name" value="DESMOGLEIN FAMILY MEMBER"/>
    <property type="match status" value="1"/>
</dbReference>
<comment type="caution">
    <text evidence="11">The sequence shown here is derived from an EMBL/GenBank/DDBJ whole genome shotgun (WGS) entry which is preliminary data.</text>
</comment>
<dbReference type="OrthoDB" id="6252479at2759"/>
<dbReference type="Proteomes" id="UP000215902">
    <property type="component" value="Unassembled WGS sequence"/>
</dbReference>
<proteinExistence type="predicted"/>